<evidence type="ECO:0000313" key="18">
    <source>
        <dbReference type="Proteomes" id="UP001438707"/>
    </source>
</evidence>
<dbReference type="EMBL" id="JALJOS010000013">
    <property type="protein sequence ID" value="KAK9831668.1"/>
    <property type="molecule type" value="Genomic_DNA"/>
</dbReference>
<dbReference type="EC" id="7.6.2.2" evidence="3"/>
<evidence type="ECO:0000256" key="1">
    <source>
        <dbReference type="ARBA" id="ARBA00004141"/>
    </source>
</evidence>
<sequence>MSQAEPLLPSRSGAAGLGNARALFASLSFNWVGSLLASGSRKEQLDDTDLFELDHPLLPAVCCRNLFRAWRKEQATDEGNEQQGGQRLVPPLLQSIAAVHGRKYLALGLVKLGSDALNFSGPLLLNALLHYLSQSETSRQPASELGSPSTDLHKGWLPVPIHIASSQPVRDVLQISQLPGSREPRHGYGLVVAIALATVLKAILDSQYSWGIARLGCQLRTGLTCTAYCKTLALGLADASAFPSGQVQTLASVDTDRVVGLCASLHDLWSLPVQIIIALVLLYAQVQWAFLAGLAVVIALIPLNRWLAGVIQRASLRMMTAKDERIRLIGEMLRGIRQIKLAAWEPIFLGKVEDAREKELKALAVRKYMDAFCVYLWATTSLLFTLLTFGLFTLLGHQLTASAVFTSLALFNVLIAPLNSFPWVINGTVEGLVSVSRLQGLFSAPETKASWIENEADSKAPVGSWSWDSYHPPSAPPFVSSTAMSRESTGNAITLDQLNACWTAAPSSGPDAHPPASVLHRLSMGFPQGKLSVINGEIGAGKSALLLAMLGELHLPHGSATGQGRVAYVPQSPWLMAASVRDNVTFGQPLDSGCFDRVIHACALTDEVAALPHGDMTFVGSRGVMLSGGQQARLALARALYQEADVYLLDDVLAALDPKVAQWVLEHAIAGSMRQGRTLVLCTHATAALPFADLVWRLESGNLASCSPAAKTPEPVEEPKPPSSDVSTEPVAEHWPHSDPSGAQLNRAASAGLASAGGQLMTEERSGPNAAGAQESRQEGHVRAGIWAAYAGSMGWMVTILIAASLLLMQATRNGNDLWLSHWVSQSKSSAPENPNPPPGSAAQDIKFYLGILATFAGANSVFTFARAFSFAYGGMVAAKQTHARLLSAIVKAPCSFFDRTPTGRILNRFSSDSSTVDDSLPFILNILLANIFSALGILAVLLWTQALLLLPCLPLFFIYQNLASYYQKTAREVRRLSSIARSPVYASFEEALEGGPVIRASEAQLGFAGRMHTSMAILQRANIAGAAVSQWLGLRLQMLAATVTGLVALAAVLQKQGLLPGSHSASGLASLVGLSLSYAFPLTGLLSGLLATAAETEQEMVSMERVQEWSSLQPQADMIAQSDEEGLAAAGLNQPQDGAATVSFQDVWLRYSPDLSYALKGISFQAHAGESLAICGRTGAGKSSIIAALTRLTEIQDGTILLHGQNIQAMSLARLRQCVAVIPQQPFLFQGTLRENLDPEGAHTTEEVEAILQRTGLVLQNADGSCLEDEEKCGGRLIGTLVPDGIAKEEPQHPNMHLRMGIGGSGAGLSAGQQQLICIARILVRHPSVIFLDEATAHTDGDTAARLQQLLSLLTCRCTIIQIAHSQETILQASKVLVMMAGEIVESGDVARSFYVMLSKRVALSAVTVVAALLAICIPVAQSWDLPSVGGGNLRPWVGATVVAQVDIALVKQACAKAGVAFYENIQLYFYSGGGSSNYCYGGIRPYFSTDVVVQFAQTASFGPQAIWNMCYWHGLPGFWGSWGK</sequence>
<comment type="subcellular location">
    <subcellularLocation>
        <location evidence="1">Membrane</location>
        <topology evidence="1">Multi-pass membrane protein</topology>
    </subcellularLocation>
</comment>
<name>A0AAW1RDE8_9CHLO</name>
<dbReference type="CDD" id="cd03250">
    <property type="entry name" value="ABCC_MRP_domain1"/>
    <property type="match status" value="1"/>
</dbReference>
<feature type="domain" description="ABC transmembrane type-1" evidence="16">
    <location>
        <begin position="105"/>
        <end position="430"/>
    </location>
</feature>
<keyword evidence="9" id="KW-1278">Translocase</keyword>
<proteinExistence type="inferred from homology"/>
<evidence type="ECO:0000256" key="5">
    <source>
        <dbReference type="ARBA" id="ARBA00022692"/>
    </source>
</evidence>
<organism evidence="17 18">
    <name type="scientific">Apatococcus lobatus</name>
    <dbReference type="NCBI Taxonomy" id="904363"/>
    <lineage>
        <taxon>Eukaryota</taxon>
        <taxon>Viridiplantae</taxon>
        <taxon>Chlorophyta</taxon>
        <taxon>core chlorophytes</taxon>
        <taxon>Trebouxiophyceae</taxon>
        <taxon>Chlorellales</taxon>
        <taxon>Chlorellaceae</taxon>
        <taxon>Apatococcus</taxon>
    </lineage>
</organism>
<evidence type="ECO:0000256" key="10">
    <source>
        <dbReference type="ARBA" id="ARBA00022989"/>
    </source>
</evidence>
<feature type="domain" description="ABC transporter" evidence="15">
    <location>
        <begin position="1143"/>
        <end position="1407"/>
    </location>
</feature>
<comment type="similarity">
    <text evidence="2">Belongs to the ABC transporter superfamily. ABCC family. Conjugate transporter (TC 3.A.1.208) subfamily.</text>
</comment>
<dbReference type="InterPro" id="IPR050173">
    <property type="entry name" value="ABC_transporter_C-like"/>
</dbReference>
<keyword evidence="6" id="KW-0677">Repeat</keyword>
<feature type="transmembrane region" description="Helical" evidence="14">
    <location>
        <begin position="1066"/>
        <end position="1094"/>
    </location>
</feature>
<evidence type="ECO:0000256" key="7">
    <source>
        <dbReference type="ARBA" id="ARBA00022741"/>
    </source>
</evidence>
<dbReference type="SUPFAM" id="SSF52540">
    <property type="entry name" value="P-loop containing nucleoside triphosphate hydrolases"/>
    <property type="match status" value="2"/>
</dbReference>
<dbReference type="Gene3D" id="3.40.50.300">
    <property type="entry name" value="P-loop containing nucleotide triphosphate hydrolases"/>
    <property type="match status" value="2"/>
</dbReference>
<evidence type="ECO:0000259" key="15">
    <source>
        <dbReference type="PROSITE" id="PS50893"/>
    </source>
</evidence>
<dbReference type="InterPro" id="IPR036640">
    <property type="entry name" value="ABC1_TM_sf"/>
</dbReference>
<feature type="transmembrane region" description="Helical" evidence="14">
    <location>
        <begin position="399"/>
        <end position="418"/>
    </location>
</feature>
<protein>
    <recommendedName>
        <fullName evidence="3">ABC-type xenobiotic transporter</fullName>
        <ecNumber evidence="3">7.6.2.2</ecNumber>
    </recommendedName>
</protein>
<keyword evidence="10 14" id="KW-1133">Transmembrane helix</keyword>
<gene>
    <name evidence="17" type="ORF">WJX74_005261</name>
</gene>
<evidence type="ECO:0000256" key="3">
    <source>
        <dbReference type="ARBA" id="ARBA00012191"/>
    </source>
</evidence>
<dbReference type="Proteomes" id="UP001438707">
    <property type="component" value="Unassembled WGS sequence"/>
</dbReference>
<dbReference type="FunFam" id="1.20.1560.10:FF:000037">
    <property type="entry name" value="ATP-binding cassette subfamily C member 10"/>
    <property type="match status" value="1"/>
</dbReference>
<dbReference type="GO" id="GO:0016020">
    <property type="term" value="C:membrane"/>
    <property type="evidence" value="ECO:0007669"/>
    <property type="project" value="UniProtKB-SubCell"/>
</dbReference>
<dbReference type="Pfam" id="PF00005">
    <property type="entry name" value="ABC_tran"/>
    <property type="match status" value="2"/>
</dbReference>
<dbReference type="FunFam" id="1.20.1560.10:FF:000013">
    <property type="entry name" value="ABC transporter C family member 2"/>
    <property type="match status" value="1"/>
</dbReference>
<dbReference type="PANTHER" id="PTHR24223:SF330">
    <property type="entry name" value="ATP-BINDING CASSETTE SUB-FAMILY C MEMBER 10"/>
    <property type="match status" value="1"/>
</dbReference>
<feature type="transmembrane region" description="Helical" evidence="14">
    <location>
        <begin position="923"/>
        <end position="943"/>
    </location>
</feature>
<dbReference type="InterPro" id="IPR027417">
    <property type="entry name" value="P-loop_NTPase"/>
</dbReference>
<dbReference type="GO" id="GO:0008559">
    <property type="term" value="F:ABC-type xenobiotic transporter activity"/>
    <property type="evidence" value="ECO:0007669"/>
    <property type="project" value="UniProtKB-EC"/>
</dbReference>
<dbReference type="PANTHER" id="PTHR24223">
    <property type="entry name" value="ATP-BINDING CASSETTE SUB-FAMILY C"/>
    <property type="match status" value="1"/>
</dbReference>
<feature type="transmembrane region" description="Helical" evidence="14">
    <location>
        <begin position="372"/>
        <end position="393"/>
    </location>
</feature>
<dbReference type="PROSITE" id="PS50929">
    <property type="entry name" value="ABC_TM1F"/>
    <property type="match status" value="2"/>
</dbReference>
<feature type="transmembrane region" description="Helical" evidence="14">
    <location>
        <begin position="1403"/>
        <end position="1422"/>
    </location>
</feature>
<feature type="transmembrane region" description="Helical" evidence="14">
    <location>
        <begin position="787"/>
        <end position="809"/>
    </location>
</feature>
<keyword evidence="11 14" id="KW-0472">Membrane</keyword>
<keyword evidence="5 14" id="KW-0812">Transmembrane</keyword>
<dbReference type="SUPFAM" id="SSF90123">
    <property type="entry name" value="ABC transporter transmembrane region"/>
    <property type="match status" value="2"/>
</dbReference>
<evidence type="ECO:0000256" key="8">
    <source>
        <dbReference type="ARBA" id="ARBA00022840"/>
    </source>
</evidence>
<evidence type="ECO:0000256" key="9">
    <source>
        <dbReference type="ARBA" id="ARBA00022967"/>
    </source>
</evidence>
<evidence type="ECO:0000256" key="11">
    <source>
        <dbReference type="ARBA" id="ARBA00023136"/>
    </source>
</evidence>
<dbReference type="GO" id="GO:0016887">
    <property type="term" value="F:ATP hydrolysis activity"/>
    <property type="evidence" value="ECO:0007669"/>
    <property type="project" value="InterPro"/>
</dbReference>
<evidence type="ECO:0000256" key="6">
    <source>
        <dbReference type="ARBA" id="ARBA00022737"/>
    </source>
</evidence>
<dbReference type="InterPro" id="IPR003593">
    <property type="entry name" value="AAA+_ATPase"/>
</dbReference>
<dbReference type="SMART" id="SM00382">
    <property type="entry name" value="AAA"/>
    <property type="match status" value="2"/>
</dbReference>
<dbReference type="InterPro" id="IPR017871">
    <property type="entry name" value="ABC_transporter-like_CS"/>
</dbReference>
<feature type="domain" description="ABC transporter" evidence="15">
    <location>
        <begin position="493"/>
        <end position="725"/>
    </location>
</feature>
<dbReference type="CDD" id="cd18598">
    <property type="entry name" value="ABC_6TM_MRP7_D1_like"/>
    <property type="match status" value="1"/>
</dbReference>
<evidence type="ECO:0000256" key="13">
    <source>
        <dbReference type="SAM" id="MobiDB-lite"/>
    </source>
</evidence>
<dbReference type="PROSITE" id="PS50893">
    <property type="entry name" value="ABC_TRANSPORTER_2"/>
    <property type="match status" value="2"/>
</dbReference>
<feature type="transmembrane region" description="Helical" evidence="14">
    <location>
        <begin position="1037"/>
        <end position="1054"/>
    </location>
</feature>
<keyword evidence="18" id="KW-1185">Reference proteome</keyword>
<feature type="transmembrane region" description="Helical" evidence="14">
    <location>
        <begin position="846"/>
        <end position="866"/>
    </location>
</feature>
<dbReference type="InterPro" id="IPR003439">
    <property type="entry name" value="ABC_transporter-like_ATP-bd"/>
</dbReference>
<evidence type="ECO:0000256" key="14">
    <source>
        <dbReference type="SAM" id="Phobius"/>
    </source>
</evidence>
<keyword evidence="8" id="KW-0067">ATP-binding</keyword>
<dbReference type="GO" id="GO:0005524">
    <property type="term" value="F:ATP binding"/>
    <property type="evidence" value="ECO:0007669"/>
    <property type="project" value="UniProtKB-KW"/>
</dbReference>
<dbReference type="Gene3D" id="1.20.1560.10">
    <property type="entry name" value="ABC transporter type 1, transmembrane domain"/>
    <property type="match status" value="2"/>
</dbReference>
<feature type="transmembrane region" description="Helical" evidence="14">
    <location>
        <begin position="288"/>
        <end position="308"/>
    </location>
</feature>
<evidence type="ECO:0000313" key="17">
    <source>
        <dbReference type="EMBL" id="KAK9831668.1"/>
    </source>
</evidence>
<evidence type="ECO:0000256" key="2">
    <source>
        <dbReference type="ARBA" id="ARBA00009726"/>
    </source>
</evidence>
<dbReference type="InterPro" id="IPR011527">
    <property type="entry name" value="ABC1_TM_dom"/>
</dbReference>
<evidence type="ECO:0000256" key="12">
    <source>
        <dbReference type="ARBA" id="ARBA00034018"/>
    </source>
</evidence>
<feature type="region of interest" description="Disordered" evidence="13">
    <location>
        <begin position="706"/>
        <end position="744"/>
    </location>
</feature>
<accession>A0AAW1RDE8</accession>
<evidence type="ECO:0000259" key="16">
    <source>
        <dbReference type="PROSITE" id="PS50929"/>
    </source>
</evidence>
<dbReference type="PROSITE" id="PS00211">
    <property type="entry name" value="ABC_TRANSPORTER_1"/>
    <property type="match status" value="2"/>
</dbReference>
<reference evidence="17 18" key="1">
    <citation type="journal article" date="2024" name="Nat. Commun.">
        <title>Phylogenomics reveals the evolutionary origins of lichenization in chlorophyte algae.</title>
        <authorList>
            <person name="Puginier C."/>
            <person name="Libourel C."/>
            <person name="Otte J."/>
            <person name="Skaloud P."/>
            <person name="Haon M."/>
            <person name="Grisel S."/>
            <person name="Petersen M."/>
            <person name="Berrin J.G."/>
            <person name="Delaux P.M."/>
            <person name="Dal Grande F."/>
            <person name="Keller J."/>
        </authorList>
    </citation>
    <scope>NUCLEOTIDE SEQUENCE [LARGE SCALE GENOMIC DNA]</scope>
    <source>
        <strain evidence="17 18">SAG 2145</strain>
    </source>
</reference>
<feature type="domain" description="ABC transmembrane type-1" evidence="16">
    <location>
        <begin position="800"/>
        <end position="1099"/>
    </location>
</feature>
<comment type="catalytic activity">
    <reaction evidence="12">
        <text>ATP + H2O + xenobioticSide 1 = ADP + phosphate + xenobioticSide 2.</text>
        <dbReference type="EC" id="7.6.2.2"/>
    </reaction>
</comment>
<feature type="transmembrane region" description="Helical" evidence="14">
    <location>
        <begin position="949"/>
        <end position="967"/>
    </location>
</feature>
<keyword evidence="4" id="KW-0813">Transport</keyword>
<evidence type="ECO:0000256" key="4">
    <source>
        <dbReference type="ARBA" id="ARBA00022448"/>
    </source>
</evidence>
<keyword evidence="7" id="KW-0547">Nucleotide-binding</keyword>
<comment type="caution">
    <text evidence="17">The sequence shown here is derived from an EMBL/GenBank/DDBJ whole genome shotgun (WGS) entry which is preliminary data.</text>
</comment>
<dbReference type="CDD" id="cd18605">
    <property type="entry name" value="ABC_6TM_MRP7_D2_like"/>
    <property type="match status" value="1"/>
</dbReference>
<dbReference type="Pfam" id="PF00664">
    <property type="entry name" value="ABC_membrane"/>
    <property type="match status" value="2"/>
</dbReference>